<evidence type="ECO:0000313" key="6">
    <source>
        <dbReference type="RefSeq" id="XP_012943287.1"/>
    </source>
</evidence>
<evidence type="ECO:0000313" key="3">
    <source>
        <dbReference type="RefSeq" id="XP_005090861.1"/>
    </source>
</evidence>
<keyword evidence="2" id="KW-1185">Reference proteome</keyword>
<evidence type="ECO:0000259" key="1">
    <source>
        <dbReference type="PROSITE" id="PS50056"/>
    </source>
</evidence>
<dbReference type="RefSeq" id="XP_005090863.1">
    <property type="nucleotide sequence ID" value="XM_005090806.3"/>
</dbReference>
<evidence type="ECO:0000313" key="2">
    <source>
        <dbReference type="Proteomes" id="UP000694888"/>
    </source>
</evidence>
<dbReference type="Proteomes" id="UP000694888">
    <property type="component" value="Unplaced"/>
</dbReference>
<sequence>MMRNICVSSVSKSIEFAWFLLIQAVFINSQSLKDIPSVFPHRLNSPGLNAQKKVWWAKEITPDFHVCGRLSDRQIKYAADAGFKSVLSLFTYPAGDPPGSFGGDYLPVTVAEKVIVEEVAGLQFIALLEPMDEWASVEAVEKFTAIEPTLKKPALLHCDRGYTIAFVTLLYMANQTRYNPDFQPKIRSKEFYEITASMGLDFLQRIPMETVSEITGEPIPDINDKSLPRANFEPEDWLDYWFAHPVYKNWFVAGQITKSHLSPLEEFGYKSVVNIREGMTYKGKPSQEEVNLLNIRDRTGTYGDAQTAPRQSEERLKETLINEHFSNSFISEKSTKNYENINEDEFGDIIGYNEDIEKKAFEDSGLKYYHIPLDNKMKDFATFIKENMDQLIEISKKGPVLVHCARGYRAAMVAVLASAVQYDLTIDWALQRLKEMGMGISAESHPHIYDVYKELLPSRQRVEL</sequence>
<dbReference type="InterPro" id="IPR000387">
    <property type="entry name" value="Tyr_Pase_dom"/>
</dbReference>
<name>A0ABM0JCZ6_APLCA</name>
<dbReference type="RefSeq" id="XP_005090861.1">
    <property type="nucleotide sequence ID" value="XM_005090804.3"/>
</dbReference>
<dbReference type="PROSITE" id="PS50056">
    <property type="entry name" value="TYR_PHOSPHATASE_2"/>
    <property type="match status" value="1"/>
</dbReference>
<dbReference type="RefSeq" id="XP_005090862.1">
    <property type="nucleotide sequence ID" value="XM_005090805.3"/>
</dbReference>
<protein>
    <submittedName>
        <fullName evidence="3 4">Uncharacterized protein LOC101857383 isoform X2</fullName>
    </submittedName>
</protein>
<gene>
    <name evidence="3 4 5 6" type="primary">LOC101857383</name>
</gene>
<dbReference type="Gene3D" id="3.90.190.10">
    <property type="entry name" value="Protein tyrosine phosphatase superfamily"/>
    <property type="match status" value="3"/>
</dbReference>
<organism evidence="2 5">
    <name type="scientific">Aplysia californica</name>
    <name type="common">California sea hare</name>
    <dbReference type="NCBI Taxonomy" id="6500"/>
    <lineage>
        <taxon>Eukaryota</taxon>
        <taxon>Metazoa</taxon>
        <taxon>Spiralia</taxon>
        <taxon>Lophotrochozoa</taxon>
        <taxon>Mollusca</taxon>
        <taxon>Gastropoda</taxon>
        <taxon>Heterobranchia</taxon>
        <taxon>Euthyneura</taxon>
        <taxon>Tectipleura</taxon>
        <taxon>Aplysiida</taxon>
        <taxon>Aplysioidea</taxon>
        <taxon>Aplysiidae</taxon>
        <taxon>Aplysia</taxon>
    </lineage>
</organism>
<evidence type="ECO:0000313" key="5">
    <source>
        <dbReference type="RefSeq" id="XP_005090863.1"/>
    </source>
</evidence>
<dbReference type="RefSeq" id="XP_012943287.1">
    <property type="nucleotide sequence ID" value="XM_013087833.2"/>
</dbReference>
<dbReference type="SUPFAM" id="SSF52799">
    <property type="entry name" value="(Phosphotyrosine protein) phosphatases II"/>
    <property type="match status" value="1"/>
</dbReference>
<dbReference type="InterPro" id="IPR029021">
    <property type="entry name" value="Prot-tyrosine_phosphatase-like"/>
</dbReference>
<reference evidence="3 4" key="1">
    <citation type="submission" date="2025-05" db="UniProtKB">
        <authorList>
            <consortium name="RefSeq"/>
        </authorList>
    </citation>
    <scope>IDENTIFICATION</scope>
</reference>
<dbReference type="GeneID" id="101857383"/>
<evidence type="ECO:0000313" key="4">
    <source>
        <dbReference type="RefSeq" id="XP_005090862.1"/>
    </source>
</evidence>
<accession>A0ABM0JCZ6</accession>
<proteinExistence type="predicted"/>
<feature type="domain" description="Tyrosine specific protein phosphatases" evidence="1">
    <location>
        <begin position="378"/>
        <end position="448"/>
    </location>
</feature>